<sequence>MFPLNEESITPLRDAPSLIQVTPLLWAYSTRVLEEKDLFVRKAPRHPTNLSGLRNKISGCEQISPSQRISLRKCQH</sequence>
<dbReference type="Proteomes" id="UP000325434">
    <property type="component" value="Unassembled WGS sequence"/>
</dbReference>
<organism evidence="1">
    <name type="scientific">Aspergillus flavus</name>
    <dbReference type="NCBI Taxonomy" id="5059"/>
    <lineage>
        <taxon>Eukaryota</taxon>
        <taxon>Fungi</taxon>
        <taxon>Dikarya</taxon>
        <taxon>Ascomycota</taxon>
        <taxon>Pezizomycotina</taxon>
        <taxon>Eurotiomycetes</taxon>
        <taxon>Eurotiomycetidae</taxon>
        <taxon>Eurotiales</taxon>
        <taxon>Aspergillaceae</taxon>
        <taxon>Aspergillus</taxon>
        <taxon>Aspergillus subgen. Circumdati</taxon>
    </lineage>
</organism>
<reference evidence="1" key="1">
    <citation type="submission" date="2019-04" db="EMBL/GenBank/DDBJ databases">
        <title>Friends and foes A comparative genomics study of 23 Aspergillus species from section Flavi.</title>
        <authorList>
            <consortium name="DOE Joint Genome Institute"/>
            <person name="Kjaerbolling I."/>
            <person name="Vesth T."/>
            <person name="Frisvad J.C."/>
            <person name="Nybo J.L."/>
            <person name="Theobald S."/>
            <person name="Kildgaard S."/>
            <person name="Isbrandt T."/>
            <person name="Kuo A."/>
            <person name="Sato A."/>
            <person name="Lyhne E.K."/>
            <person name="Kogle M.E."/>
            <person name="Wiebenga A."/>
            <person name="Kun R.S."/>
            <person name="Lubbers R.J."/>
            <person name="Makela M.R."/>
            <person name="Barry K."/>
            <person name="Chovatia M."/>
            <person name="Clum A."/>
            <person name="Daum C."/>
            <person name="Haridas S."/>
            <person name="He G."/>
            <person name="LaButti K."/>
            <person name="Lipzen A."/>
            <person name="Mondo S."/>
            <person name="Riley R."/>
            <person name="Salamov A."/>
            <person name="Simmons B.A."/>
            <person name="Magnuson J.K."/>
            <person name="Henrissat B."/>
            <person name="Mortensen U.H."/>
            <person name="Larsen T.O."/>
            <person name="Devries R.P."/>
            <person name="Grigoriev I.V."/>
            <person name="Machida M."/>
            <person name="Baker S.E."/>
            <person name="Andersen M.R."/>
        </authorList>
    </citation>
    <scope>NUCLEOTIDE SEQUENCE [LARGE SCALE GENOMIC DNA]</scope>
    <source>
        <strain evidence="1">CBS 121.62</strain>
    </source>
</reference>
<protein>
    <submittedName>
        <fullName evidence="1">Uncharacterized protein</fullName>
    </submittedName>
</protein>
<dbReference type="EMBL" id="ML734660">
    <property type="protein sequence ID" value="KAB8242564.1"/>
    <property type="molecule type" value="Genomic_DNA"/>
</dbReference>
<evidence type="ECO:0000313" key="1">
    <source>
        <dbReference type="EMBL" id="KAB8242564.1"/>
    </source>
</evidence>
<accession>A0A5N6GM44</accession>
<name>A0A5N6GM44_ASPFL</name>
<proteinExistence type="predicted"/>
<gene>
    <name evidence="1" type="ORF">BDV35DRAFT_383889</name>
</gene>
<dbReference type="AlphaFoldDB" id="A0A5N6GM44"/>